<feature type="domain" description="RNA polymerase sigma factor 70 region 4 type 2" evidence="7">
    <location>
        <begin position="107"/>
        <end position="158"/>
    </location>
</feature>
<keyword evidence="2" id="KW-0805">Transcription regulation</keyword>
<dbReference type="SUPFAM" id="SSF88946">
    <property type="entry name" value="Sigma2 domain of RNA polymerase sigma factors"/>
    <property type="match status" value="1"/>
</dbReference>
<name>A0A212IYK9_9FIRM</name>
<keyword evidence="5" id="KW-0804">Transcription</keyword>
<dbReference type="GO" id="GO:0016987">
    <property type="term" value="F:sigma factor activity"/>
    <property type="evidence" value="ECO:0007669"/>
    <property type="project" value="UniProtKB-KW"/>
</dbReference>
<dbReference type="EMBL" id="FLUN01000001">
    <property type="protein sequence ID" value="SBV92296.1"/>
    <property type="molecule type" value="Genomic_DNA"/>
</dbReference>
<dbReference type="CDD" id="cd06171">
    <property type="entry name" value="Sigma70_r4"/>
    <property type="match status" value="1"/>
</dbReference>
<dbReference type="SUPFAM" id="SSF88659">
    <property type="entry name" value="Sigma3 and sigma4 domains of RNA polymerase sigma factors"/>
    <property type="match status" value="1"/>
</dbReference>
<dbReference type="Gene3D" id="1.10.1740.10">
    <property type="match status" value="1"/>
</dbReference>
<dbReference type="InterPro" id="IPR007627">
    <property type="entry name" value="RNA_pol_sigma70_r2"/>
</dbReference>
<evidence type="ECO:0000313" key="8">
    <source>
        <dbReference type="EMBL" id="SBV92296.1"/>
    </source>
</evidence>
<dbReference type="GO" id="GO:0003677">
    <property type="term" value="F:DNA binding"/>
    <property type="evidence" value="ECO:0007669"/>
    <property type="project" value="UniProtKB-KW"/>
</dbReference>
<dbReference type="InterPro" id="IPR013324">
    <property type="entry name" value="RNA_pol_sigma_r3/r4-like"/>
</dbReference>
<dbReference type="InterPro" id="IPR014284">
    <property type="entry name" value="RNA_pol_sigma-70_dom"/>
</dbReference>
<dbReference type="GO" id="GO:0006352">
    <property type="term" value="P:DNA-templated transcription initiation"/>
    <property type="evidence" value="ECO:0007669"/>
    <property type="project" value="InterPro"/>
</dbReference>
<dbReference type="InterPro" id="IPR013249">
    <property type="entry name" value="RNA_pol_sigma70_r4_t2"/>
</dbReference>
<keyword evidence="4" id="KW-0238">DNA-binding</keyword>
<evidence type="ECO:0000259" key="6">
    <source>
        <dbReference type="Pfam" id="PF04542"/>
    </source>
</evidence>
<evidence type="ECO:0000256" key="3">
    <source>
        <dbReference type="ARBA" id="ARBA00023082"/>
    </source>
</evidence>
<dbReference type="InterPro" id="IPR036388">
    <property type="entry name" value="WH-like_DNA-bd_sf"/>
</dbReference>
<sequence>MRVEELIEPYGPRLWRLCRHLAGCAEEAEELYQQTFLRALECEKRLDREGNPGAWLCATAAGLWKSGLRRAARRAAIAPMVSEEEGGMVPDGPTPEEALLRRERSQRAARLLDALEEKYRLPLVLHYSGGLAVEEIAATLRLPVGTVKSRMARGRAKIKQEWEAWSHG</sequence>
<feature type="domain" description="RNA polymerase sigma-70 region 2" evidence="6">
    <location>
        <begin position="6"/>
        <end position="74"/>
    </location>
</feature>
<gene>
    <name evidence="8" type="ORF">KL86CLO1_10230</name>
</gene>
<accession>A0A212IYK9</accession>
<evidence type="ECO:0000256" key="5">
    <source>
        <dbReference type="ARBA" id="ARBA00023163"/>
    </source>
</evidence>
<dbReference type="Gene3D" id="1.10.10.10">
    <property type="entry name" value="Winged helix-like DNA-binding domain superfamily/Winged helix DNA-binding domain"/>
    <property type="match status" value="1"/>
</dbReference>
<dbReference type="InterPro" id="IPR039425">
    <property type="entry name" value="RNA_pol_sigma-70-like"/>
</dbReference>
<dbReference type="NCBIfam" id="TIGR02937">
    <property type="entry name" value="sigma70-ECF"/>
    <property type="match status" value="1"/>
</dbReference>
<evidence type="ECO:0000256" key="4">
    <source>
        <dbReference type="ARBA" id="ARBA00023125"/>
    </source>
</evidence>
<evidence type="ECO:0000256" key="2">
    <source>
        <dbReference type="ARBA" id="ARBA00023015"/>
    </source>
</evidence>
<protein>
    <submittedName>
        <fullName evidence="8">Putative RNA polymerase sigma factor SigW</fullName>
    </submittedName>
</protein>
<dbReference type="Pfam" id="PF08281">
    <property type="entry name" value="Sigma70_r4_2"/>
    <property type="match status" value="1"/>
</dbReference>
<dbReference type="PANTHER" id="PTHR43133:SF8">
    <property type="entry name" value="RNA POLYMERASE SIGMA FACTOR HI_1459-RELATED"/>
    <property type="match status" value="1"/>
</dbReference>
<dbReference type="PANTHER" id="PTHR43133">
    <property type="entry name" value="RNA POLYMERASE ECF-TYPE SIGMA FACTO"/>
    <property type="match status" value="1"/>
</dbReference>
<dbReference type="InterPro" id="IPR013325">
    <property type="entry name" value="RNA_pol_sigma_r2"/>
</dbReference>
<evidence type="ECO:0000256" key="1">
    <source>
        <dbReference type="ARBA" id="ARBA00010641"/>
    </source>
</evidence>
<organism evidence="8">
    <name type="scientific">uncultured Eubacteriales bacterium</name>
    <dbReference type="NCBI Taxonomy" id="172733"/>
    <lineage>
        <taxon>Bacteria</taxon>
        <taxon>Bacillati</taxon>
        <taxon>Bacillota</taxon>
        <taxon>Clostridia</taxon>
        <taxon>Eubacteriales</taxon>
        <taxon>environmental samples</taxon>
    </lineage>
</organism>
<dbReference type="AlphaFoldDB" id="A0A212IYK9"/>
<comment type="similarity">
    <text evidence="1">Belongs to the sigma-70 factor family. ECF subfamily.</text>
</comment>
<keyword evidence="3" id="KW-0731">Sigma factor</keyword>
<dbReference type="Pfam" id="PF04542">
    <property type="entry name" value="Sigma70_r2"/>
    <property type="match status" value="1"/>
</dbReference>
<evidence type="ECO:0000259" key="7">
    <source>
        <dbReference type="Pfam" id="PF08281"/>
    </source>
</evidence>
<reference evidence="8" key="1">
    <citation type="submission" date="2016-04" db="EMBL/GenBank/DDBJ databases">
        <authorList>
            <person name="Evans L.H."/>
            <person name="Alamgir A."/>
            <person name="Owens N."/>
            <person name="Weber N.D."/>
            <person name="Virtaneva K."/>
            <person name="Barbian K."/>
            <person name="Babar A."/>
            <person name="Rosenke K."/>
        </authorList>
    </citation>
    <scope>NUCLEOTIDE SEQUENCE</scope>
    <source>
        <strain evidence="8">86</strain>
    </source>
</reference>
<proteinExistence type="inferred from homology"/>